<sequence>MQSPSPSISIWYKSSYSGTGGQCVEVAAFADQPSILQENWRKSSYSQPHGQCVEVAAFPGHRAMRDSKQPDSGHLTFAAQEWTAFLHAARGDEL</sequence>
<reference evidence="2 3" key="1">
    <citation type="journal article" date="2019" name="Int. J. Syst. Evol. Microbiol.">
        <title>The Global Catalogue of Microorganisms (GCM) 10K type strain sequencing project: providing services to taxonomists for standard genome sequencing and annotation.</title>
        <authorList>
            <consortium name="The Broad Institute Genomics Platform"/>
            <consortium name="The Broad Institute Genome Sequencing Center for Infectious Disease"/>
            <person name="Wu L."/>
            <person name="Ma J."/>
        </authorList>
    </citation>
    <scope>NUCLEOTIDE SEQUENCE [LARGE SCALE GENOMIC DNA]</scope>
    <source>
        <strain evidence="2 3">JCM 15313</strain>
    </source>
</reference>
<dbReference type="InterPro" id="IPR007278">
    <property type="entry name" value="DUF397"/>
</dbReference>
<comment type="caution">
    <text evidence="2">The sequence shown here is derived from an EMBL/GenBank/DDBJ whole genome shotgun (WGS) entry which is preliminary data.</text>
</comment>
<evidence type="ECO:0000259" key="1">
    <source>
        <dbReference type="Pfam" id="PF04149"/>
    </source>
</evidence>
<evidence type="ECO:0000313" key="3">
    <source>
        <dbReference type="Proteomes" id="UP001501585"/>
    </source>
</evidence>
<proteinExistence type="predicted"/>
<name>A0ABN2SRU6_9ACTN</name>
<gene>
    <name evidence="2" type="ORF">GCM10009799_16680</name>
</gene>
<dbReference type="Pfam" id="PF04149">
    <property type="entry name" value="DUF397"/>
    <property type="match status" value="2"/>
</dbReference>
<dbReference type="RefSeq" id="WP_344105609.1">
    <property type="nucleotide sequence ID" value="NZ_BAAAPC010000006.1"/>
</dbReference>
<accession>A0ABN2SRU6</accession>
<organism evidence="2 3">
    <name type="scientific">Nocardiopsis rhodophaea</name>
    <dbReference type="NCBI Taxonomy" id="280238"/>
    <lineage>
        <taxon>Bacteria</taxon>
        <taxon>Bacillati</taxon>
        <taxon>Actinomycetota</taxon>
        <taxon>Actinomycetes</taxon>
        <taxon>Streptosporangiales</taxon>
        <taxon>Nocardiopsidaceae</taxon>
        <taxon>Nocardiopsis</taxon>
    </lineage>
</organism>
<protein>
    <submittedName>
        <fullName evidence="2">DUF397 domain-containing protein</fullName>
    </submittedName>
</protein>
<feature type="domain" description="DUF397" evidence="1">
    <location>
        <begin position="11"/>
        <end position="31"/>
    </location>
</feature>
<keyword evidence="3" id="KW-1185">Reference proteome</keyword>
<dbReference type="EMBL" id="BAAAPC010000006">
    <property type="protein sequence ID" value="GAA1991464.1"/>
    <property type="molecule type" value="Genomic_DNA"/>
</dbReference>
<feature type="domain" description="DUF397" evidence="1">
    <location>
        <begin position="39"/>
        <end position="90"/>
    </location>
</feature>
<dbReference type="Proteomes" id="UP001501585">
    <property type="component" value="Unassembled WGS sequence"/>
</dbReference>
<evidence type="ECO:0000313" key="2">
    <source>
        <dbReference type="EMBL" id="GAA1991464.1"/>
    </source>
</evidence>